<dbReference type="PROSITE" id="PS51733">
    <property type="entry name" value="BPL_LPL_CATALYTIC"/>
    <property type="match status" value="1"/>
</dbReference>
<reference evidence="8 9" key="1">
    <citation type="submission" date="2024-09" db="EMBL/GenBank/DDBJ databases">
        <authorList>
            <person name="Sun Q."/>
            <person name="Mori K."/>
        </authorList>
    </citation>
    <scope>NUCLEOTIDE SEQUENCE [LARGE SCALE GENOMIC DNA]</scope>
    <source>
        <strain evidence="8 9">TBRC 5777</strain>
    </source>
</reference>
<feature type="binding site" evidence="5">
    <location>
        <begin position="194"/>
        <end position="196"/>
    </location>
    <ligand>
        <name>substrate</name>
    </ligand>
</feature>
<feature type="domain" description="BPL/LPL catalytic" evidence="7">
    <location>
        <begin position="65"/>
        <end position="248"/>
    </location>
</feature>
<protein>
    <recommendedName>
        <fullName evidence="5 6">Octanoyltransferase</fullName>
        <ecNumber evidence="5 6">2.3.1.181</ecNumber>
    </recommendedName>
    <alternativeName>
        <fullName evidence="5">Lipoate-protein ligase B</fullName>
    </alternativeName>
    <alternativeName>
        <fullName evidence="5">Lipoyl/octanoyl transferase</fullName>
    </alternativeName>
    <alternativeName>
        <fullName evidence="5">Octanoyl-[acyl-carrier-protein]-protein N-octanoyltransferase</fullName>
    </alternativeName>
</protein>
<dbReference type="NCBIfam" id="TIGR00214">
    <property type="entry name" value="lipB"/>
    <property type="match status" value="1"/>
</dbReference>
<evidence type="ECO:0000256" key="6">
    <source>
        <dbReference type="PIRNR" id="PIRNR016262"/>
    </source>
</evidence>
<dbReference type="RefSeq" id="WP_377044812.1">
    <property type="nucleotide sequence ID" value="NZ_JBHLUN010000008.1"/>
</dbReference>
<dbReference type="GO" id="GO:0033819">
    <property type="term" value="F:lipoyl(octanoyl) transferase activity"/>
    <property type="evidence" value="ECO:0007669"/>
    <property type="project" value="UniProtKB-EC"/>
</dbReference>
<comment type="caution">
    <text evidence="8">The sequence shown here is derived from an EMBL/GenBank/DDBJ whole genome shotgun (WGS) entry which is preliminary data.</text>
</comment>
<dbReference type="EC" id="2.3.1.181" evidence="5 6"/>
<feature type="binding site" evidence="5">
    <location>
        <begin position="103"/>
        <end position="110"/>
    </location>
    <ligand>
        <name>substrate</name>
    </ligand>
</feature>
<comment type="catalytic activity">
    <reaction evidence="5 6">
        <text>octanoyl-[ACP] + L-lysyl-[protein] = N(6)-octanoyl-L-lysyl-[protein] + holo-[ACP] + H(+)</text>
        <dbReference type="Rhea" id="RHEA:17665"/>
        <dbReference type="Rhea" id="RHEA-COMP:9636"/>
        <dbReference type="Rhea" id="RHEA-COMP:9685"/>
        <dbReference type="Rhea" id="RHEA-COMP:9752"/>
        <dbReference type="Rhea" id="RHEA-COMP:9928"/>
        <dbReference type="ChEBI" id="CHEBI:15378"/>
        <dbReference type="ChEBI" id="CHEBI:29969"/>
        <dbReference type="ChEBI" id="CHEBI:64479"/>
        <dbReference type="ChEBI" id="CHEBI:78463"/>
        <dbReference type="ChEBI" id="CHEBI:78809"/>
        <dbReference type="EC" id="2.3.1.181"/>
    </reaction>
</comment>
<evidence type="ECO:0000256" key="2">
    <source>
        <dbReference type="ARBA" id="ARBA00022679"/>
    </source>
</evidence>
<dbReference type="NCBIfam" id="NF010925">
    <property type="entry name" value="PRK14345.1"/>
    <property type="match status" value="1"/>
</dbReference>
<feature type="binding site" evidence="5">
    <location>
        <begin position="181"/>
        <end position="183"/>
    </location>
    <ligand>
        <name>substrate</name>
    </ligand>
</feature>
<dbReference type="PANTHER" id="PTHR10993:SF7">
    <property type="entry name" value="LIPOYLTRANSFERASE 2, MITOCHONDRIAL-RELATED"/>
    <property type="match status" value="1"/>
</dbReference>
<evidence type="ECO:0000256" key="5">
    <source>
        <dbReference type="HAMAP-Rule" id="MF_00013"/>
    </source>
</evidence>
<organism evidence="8 9">
    <name type="scientific">Roseomonas elaeocarpi</name>
    <dbReference type="NCBI Taxonomy" id="907779"/>
    <lineage>
        <taxon>Bacteria</taxon>
        <taxon>Pseudomonadati</taxon>
        <taxon>Pseudomonadota</taxon>
        <taxon>Alphaproteobacteria</taxon>
        <taxon>Acetobacterales</taxon>
        <taxon>Roseomonadaceae</taxon>
        <taxon>Roseomonas</taxon>
    </lineage>
</organism>
<dbReference type="InterPro" id="IPR020605">
    <property type="entry name" value="Octanoyltransferase_CS"/>
</dbReference>
<evidence type="ECO:0000256" key="1">
    <source>
        <dbReference type="ARBA" id="ARBA00004821"/>
    </source>
</evidence>
<dbReference type="Proteomes" id="UP001589865">
    <property type="component" value="Unassembled WGS sequence"/>
</dbReference>
<name>A0ABV6JTK9_9PROT</name>
<dbReference type="CDD" id="cd16444">
    <property type="entry name" value="LipB"/>
    <property type="match status" value="1"/>
</dbReference>
<evidence type="ECO:0000256" key="4">
    <source>
        <dbReference type="ARBA" id="ARBA00024732"/>
    </source>
</evidence>
<dbReference type="PROSITE" id="PS01313">
    <property type="entry name" value="LIPB"/>
    <property type="match status" value="1"/>
</dbReference>
<gene>
    <name evidence="5 8" type="primary">lipB</name>
    <name evidence="8" type="ORF">ACFFGY_12430</name>
</gene>
<dbReference type="EMBL" id="JBHLUN010000008">
    <property type="protein sequence ID" value="MFC0409061.1"/>
    <property type="molecule type" value="Genomic_DNA"/>
</dbReference>
<proteinExistence type="inferred from homology"/>
<dbReference type="Pfam" id="PF21948">
    <property type="entry name" value="LplA-B_cat"/>
    <property type="match status" value="1"/>
</dbReference>
<keyword evidence="5" id="KW-0963">Cytoplasm</keyword>
<evidence type="ECO:0000259" key="7">
    <source>
        <dbReference type="PROSITE" id="PS51733"/>
    </source>
</evidence>
<comment type="similarity">
    <text evidence="5 6">Belongs to the LipB family.</text>
</comment>
<dbReference type="PIRSF" id="PIRSF016262">
    <property type="entry name" value="LPLase"/>
    <property type="match status" value="1"/>
</dbReference>
<dbReference type="InterPro" id="IPR004143">
    <property type="entry name" value="BPL_LPL_catalytic"/>
</dbReference>
<dbReference type="Gene3D" id="3.30.930.10">
    <property type="entry name" value="Bira Bifunctional Protein, Domain 2"/>
    <property type="match status" value="1"/>
</dbReference>
<evidence type="ECO:0000313" key="8">
    <source>
        <dbReference type="EMBL" id="MFC0409061.1"/>
    </source>
</evidence>
<feature type="site" description="Lowers pKa of active site Cys" evidence="5">
    <location>
        <position position="178"/>
    </location>
</feature>
<comment type="miscellaneous">
    <text evidence="5">In the reaction, the free carboxyl group of octanoic acid is attached via an amide linkage to the epsilon-amino group of a specific lysine residue of lipoyl domains of lipoate-dependent enzymes.</text>
</comment>
<accession>A0ABV6JTK9</accession>
<keyword evidence="9" id="KW-1185">Reference proteome</keyword>
<dbReference type="NCBIfam" id="NF010921">
    <property type="entry name" value="PRK14341.1"/>
    <property type="match status" value="1"/>
</dbReference>
<dbReference type="InterPro" id="IPR045864">
    <property type="entry name" value="aa-tRNA-synth_II/BPL/LPL"/>
</dbReference>
<comment type="function">
    <text evidence="4 5 6">Catalyzes the transfer of endogenously produced octanoic acid from octanoyl-acyl-carrier-protein onto the lipoyl domains of lipoate-dependent enzymes. Lipoyl-ACP can also act as a substrate although octanoyl-ACP is likely to be the physiological substrate.</text>
</comment>
<dbReference type="SUPFAM" id="SSF55681">
    <property type="entry name" value="Class II aaRS and biotin synthetases"/>
    <property type="match status" value="1"/>
</dbReference>
<dbReference type="InterPro" id="IPR000544">
    <property type="entry name" value="Octanoyltransferase"/>
</dbReference>
<feature type="active site" description="Acyl-thioester intermediate" evidence="5">
    <location>
        <position position="212"/>
    </location>
</feature>
<comment type="subcellular location">
    <subcellularLocation>
        <location evidence="5">Cytoplasm</location>
    </subcellularLocation>
</comment>
<keyword evidence="3 5" id="KW-0012">Acyltransferase</keyword>
<dbReference type="PANTHER" id="PTHR10993">
    <property type="entry name" value="OCTANOYLTRANSFERASE"/>
    <property type="match status" value="1"/>
</dbReference>
<evidence type="ECO:0000256" key="3">
    <source>
        <dbReference type="ARBA" id="ARBA00023315"/>
    </source>
</evidence>
<dbReference type="HAMAP" id="MF_00013">
    <property type="entry name" value="LipB"/>
    <property type="match status" value="1"/>
</dbReference>
<sequence>MTTEPATAPPLNPGDADLTLSAPGTPPAGDALLVPPIQWQVLEGYTPYDSSLAAMEARASAIRAGTAAEAVWLVEHPPTYTAGTSARPEDLRDERFPTFKAGRGGQWTYHGPGQRTAYVMLDLTRPHGTVAARDVRAFVHGLEEWMIRALDRFNLRGERREGRVGIWVADPKTGGESKIGAIGVRVTRWVSWHGIALNVDPDLGHFGGIVPCGISEHGVTSLHDLGILATMEEADAALMSAWKDVFGD</sequence>
<keyword evidence="2 5" id="KW-0808">Transferase</keyword>
<evidence type="ECO:0000313" key="9">
    <source>
        <dbReference type="Proteomes" id="UP001589865"/>
    </source>
</evidence>
<comment type="pathway">
    <text evidence="1 5 6">Protein modification; protein lipoylation via endogenous pathway; protein N(6)-(lipoyl)lysine from octanoyl-[acyl-carrier-protein]: step 1/2.</text>
</comment>